<dbReference type="EMBL" id="MEHA01000034">
    <property type="protein sequence ID" value="ODR43548.1"/>
    <property type="molecule type" value="Genomic_DNA"/>
</dbReference>
<evidence type="ECO:0000313" key="2">
    <source>
        <dbReference type="Proteomes" id="UP000094271"/>
    </source>
</evidence>
<name>A0A1E3U8K0_9FIRM</name>
<proteinExistence type="predicted"/>
<dbReference type="Proteomes" id="UP000094271">
    <property type="component" value="Unassembled WGS sequence"/>
</dbReference>
<reference evidence="1 2" key="1">
    <citation type="submission" date="2016-08" db="EMBL/GenBank/DDBJ databases">
        <authorList>
            <person name="Seilhamer J.J."/>
        </authorList>
    </citation>
    <scope>NUCLEOTIDE SEQUENCE [LARGE SCALE GENOMIC DNA]</scope>
    <source>
        <strain evidence="1 2">NML150140-1</strain>
    </source>
</reference>
<evidence type="ECO:0008006" key="3">
    <source>
        <dbReference type="Google" id="ProtNLM"/>
    </source>
</evidence>
<accession>A0A1E3U8K0</accession>
<sequence length="135" mass="15282">MAREKIKFALRITPETQQLVKDLCARDNCQSQNEFIEKAIRFYAGYVSSGEAIDYLPPALVAALRGTVEDSEHRIARLLFKLAVETSMMMNVLAAGMEISEEDLRQLRARCVREVKQTNGNISLKDAVKYQKGQE</sequence>
<protein>
    <recommendedName>
        <fullName evidence="3">Ribbon-helix-helix protein CopG domain-containing protein</fullName>
    </recommendedName>
</protein>
<gene>
    <name evidence="1" type="ORF">BEI59_30410</name>
</gene>
<dbReference type="RefSeq" id="WP_069432236.1">
    <property type="nucleotide sequence ID" value="NZ_MEHA01000034.1"/>
</dbReference>
<organism evidence="1 2">
    <name type="scientific">Eisenbergiella tayi</name>
    <dbReference type="NCBI Taxonomy" id="1432052"/>
    <lineage>
        <taxon>Bacteria</taxon>
        <taxon>Bacillati</taxon>
        <taxon>Bacillota</taxon>
        <taxon>Clostridia</taxon>
        <taxon>Lachnospirales</taxon>
        <taxon>Lachnospiraceae</taxon>
        <taxon>Eisenbergiella</taxon>
    </lineage>
</organism>
<dbReference type="OrthoDB" id="1734420at2"/>
<dbReference type="AlphaFoldDB" id="A0A1E3U8K0"/>
<evidence type="ECO:0000313" key="1">
    <source>
        <dbReference type="EMBL" id="ODR43548.1"/>
    </source>
</evidence>
<comment type="caution">
    <text evidence="1">The sequence shown here is derived from an EMBL/GenBank/DDBJ whole genome shotgun (WGS) entry which is preliminary data.</text>
</comment>